<reference evidence="3 4" key="1">
    <citation type="journal article" date="2015" name="Science">
        <title>Genetic determinants of in vivo fitness and diet responsiveness in multiple human gut Bacteroides.</title>
        <authorList>
            <person name="Wu M."/>
            <person name="McNulty N.P."/>
            <person name="Rodionov D.A."/>
            <person name="Khoroshkin M.S."/>
            <person name="Griffin N.W."/>
            <person name="Cheng J."/>
            <person name="Latreille P."/>
            <person name="Kerstetter R.A."/>
            <person name="Terrapon N."/>
            <person name="Henrissat B."/>
            <person name="Osterman A.L."/>
            <person name="Gordon J.I."/>
        </authorList>
    </citation>
    <scope>NUCLEOTIDE SEQUENCE [LARGE SCALE GENOMIC DNA]</scope>
    <source>
        <strain evidence="3 4">WH2</strain>
    </source>
</reference>
<feature type="domain" description="Restriction endonuclease type IV Mrr" evidence="1">
    <location>
        <begin position="9"/>
        <end position="63"/>
    </location>
</feature>
<evidence type="ECO:0000259" key="1">
    <source>
        <dbReference type="Pfam" id="PF04471"/>
    </source>
</evidence>
<evidence type="ECO:0000313" key="4">
    <source>
        <dbReference type="Proteomes" id="UP000061809"/>
    </source>
</evidence>
<dbReference type="GO" id="GO:0009307">
    <property type="term" value="P:DNA restriction-modification system"/>
    <property type="evidence" value="ECO:0007669"/>
    <property type="project" value="InterPro"/>
</dbReference>
<name>A0A0P0GU87_9BACE</name>
<dbReference type="KEGG" id="bcel:BcellWH2_04597"/>
<dbReference type="Proteomes" id="UP000061809">
    <property type="component" value="Chromosome"/>
</dbReference>
<feature type="domain" description="Novel STAND NTPase 3" evidence="2">
    <location>
        <begin position="172"/>
        <end position="329"/>
    </location>
</feature>
<dbReference type="GO" id="GO:0004519">
    <property type="term" value="F:endonuclease activity"/>
    <property type="evidence" value="ECO:0007669"/>
    <property type="project" value="InterPro"/>
</dbReference>
<dbReference type="Pfam" id="PF20720">
    <property type="entry name" value="nSTAND3"/>
    <property type="match status" value="1"/>
</dbReference>
<dbReference type="InterPro" id="IPR027417">
    <property type="entry name" value="P-loop_NTPase"/>
</dbReference>
<protein>
    <submittedName>
        <fullName evidence="3">Uncharacterized protein</fullName>
    </submittedName>
</protein>
<proteinExistence type="predicted"/>
<dbReference type="GO" id="GO:0003677">
    <property type="term" value="F:DNA binding"/>
    <property type="evidence" value="ECO:0007669"/>
    <property type="project" value="InterPro"/>
</dbReference>
<organism evidence="3 4">
    <name type="scientific">Bacteroides cellulosilyticus</name>
    <dbReference type="NCBI Taxonomy" id="246787"/>
    <lineage>
        <taxon>Bacteria</taxon>
        <taxon>Pseudomonadati</taxon>
        <taxon>Bacteroidota</taxon>
        <taxon>Bacteroidia</taxon>
        <taxon>Bacteroidales</taxon>
        <taxon>Bacteroidaceae</taxon>
        <taxon>Bacteroides</taxon>
    </lineage>
</organism>
<dbReference type="InterPro" id="IPR007560">
    <property type="entry name" value="Restrct_endonuc_IV_Mrr"/>
</dbReference>
<dbReference type="SUPFAM" id="SSF52540">
    <property type="entry name" value="P-loop containing nucleoside triphosphate hydrolases"/>
    <property type="match status" value="1"/>
</dbReference>
<accession>A0A0P0GU87</accession>
<sequence>MPNYNLNVLQPAEFEDLARDLIQKQFGVFVESFTTGRDSGIDLRFATINGGKSIVQAKRYKDYSSLLSNLKGEVDKVRRINPDNYYVVTSVGLTPRNKDDIKELFAPYIKDTTQILGSNDINNLLGNFDDVEKKHYKLWLTSTNILQSIINKEVINWSDFELQHIKQQIATYVPNKSLEQARNILSQYNYVIISGIPGIGKTTLANILLYDYLAHGYEEFVNIPGDMDNASKLYDPHKKQVFFFDDFLGANVFEDNGSGFAQKLISFIRVVKKDNSKKFILTTREYILRDANIHYEKIRNENIELAKCVLDIGSYTKTVRAKILYNHIANADLPKEYISEFLKDKGYRWIIGHRNFNPRVIETYIDKQLWIQVPVSEFMNRFKEFFSNPHMVWEMAFENLKPESQYALMVLASMGGEVSIESWNKAYSHFGKLTSDQLQLKYDDITWNKTVKILHDCFIRTGRYQGLIVVTFHNPSVRDFIANYIEKSAYTQRLLLEGAFYPEQLTSLYDEFLSQNMPEIFRSNNISLSDSNLEILRAKLIEFLSNNPESCKLSRTGISFIKNSYSKTAFLKSFSDRFPSYFKKIQNQLLSILLTQITEGNNTDFFQRIQLIKRMNWSNRETELRDVLNLLINEDKDIDDYPELLKLLHETGNIDLIDKTPFLEKMEEEMIVDMDTMINGFADYEEREELYLEIEKRLPDGVALSRAFSRLQEIRDSLEDIPDENDEDSYRESSYDNEQEDFIIDRLMDSLLQ</sequence>
<dbReference type="InterPro" id="IPR049050">
    <property type="entry name" value="nSTAND3"/>
</dbReference>
<evidence type="ECO:0000259" key="2">
    <source>
        <dbReference type="Pfam" id="PF20720"/>
    </source>
</evidence>
<dbReference type="EMBL" id="CP012801">
    <property type="protein sequence ID" value="ALJ61812.1"/>
    <property type="molecule type" value="Genomic_DNA"/>
</dbReference>
<gene>
    <name evidence="3" type="ORF">BcellWH2_04597</name>
</gene>
<evidence type="ECO:0000313" key="3">
    <source>
        <dbReference type="EMBL" id="ALJ61812.1"/>
    </source>
</evidence>
<dbReference type="PATRIC" id="fig|246787.4.peg.4751"/>
<dbReference type="RefSeq" id="WP_029427718.1">
    <property type="nucleotide sequence ID" value="NZ_CP012801.1"/>
</dbReference>
<dbReference type="AlphaFoldDB" id="A0A0P0GU87"/>
<dbReference type="Pfam" id="PF04471">
    <property type="entry name" value="Mrr_cat"/>
    <property type="match status" value="1"/>
</dbReference>